<keyword evidence="2" id="KW-0614">Plasmid</keyword>
<dbReference type="SUPFAM" id="SSF46785">
    <property type="entry name" value="Winged helix' DNA-binding domain"/>
    <property type="match status" value="1"/>
</dbReference>
<dbReference type="CDD" id="cd00090">
    <property type="entry name" value="HTH_ARSR"/>
    <property type="match status" value="1"/>
</dbReference>
<dbReference type="InterPro" id="IPR000835">
    <property type="entry name" value="HTH_MarR-typ"/>
</dbReference>
<dbReference type="InterPro" id="IPR036388">
    <property type="entry name" value="WH-like_DNA-bd_sf"/>
</dbReference>
<dbReference type="GO" id="GO:0003700">
    <property type="term" value="F:DNA-binding transcription factor activity"/>
    <property type="evidence" value="ECO:0007669"/>
    <property type="project" value="InterPro"/>
</dbReference>
<proteinExistence type="predicted"/>
<dbReference type="InterPro" id="IPR036390">
    <property type="entry name" value="WH_DNA-bd_sf"/>
</dbReference>
<dbReference type="Proteomes" id="UP000186108">
    <property type="component" value="Plasmid pR1CP1"/>
</dbReference>
<evidence type="ECO:0000259" key="1">
    <source>
        <dbReference type="Pfam" id="PF12802"/>
    </source>
</evidence>
<dbReference type="AlphaFoldDB" id="A0A1B1KHK5"/>
<name>A0A1B1KHK5_RHOOP</name>
<accession>A0A1B1KHK5</accession>
<feature type="domain" description="HTH marR-type" evidence="1">
    <location>
        <begin position="34"/>
        <end position="84"/>
    </location>
</feature>
<dbReference type="Pfam" id="PF12802">
    <property type="entry name" value="MarR_2"/>
    <property type="match status" value="1"/>
</dbReference>
<geneLocation type="plasmid" evidence="3">
    <name>pr1cp1</name>
</geneLocation>
<evidence type="ECO:0000313" key="2">
    <source>
        <dbReference type="EMBL" id="ANS32040.1"/>
    </source>
</evidence>
<evidence type="ECO:0000313" key="3">
    <source>
        <dbReference type="Proteomes" id="UP000186108"/>
    </source>
</evidence>
<reference evidence="2 3" key="1">
    <citation type="submission" date="2014-07" db="EMBL/GenBank/DDBJ databases">
        <authorList>
            <person name="Zhang J.E."/>
            <person name="Yang H."/>
            <person name="Guo J."/>
            <person name="Deng Z."/>
            <person name="Luo H."/>
            <person name="Luo M."/>
            <person name="Zhao B."/>
        </authorList>
    </citation>
    <scope>NUCLEOTIDE SEQUENCE [LARGE SCALE GENOMIC DNA]</scope>
    <source>
        <strain evidence="2 3">1CP</strain>
        <plasmid evidence="3">Plasmid pr1cp1</plasmid>
    </source>
</reference>
<dbReference type="EMBL" id="CP009112">
    <property type="protein sequence ID" value="ANS32040.1"/>
    <property type="molecule type" value="Genomic_DNA"/>
</dbReference>
<dbReference type="InterPro" id="IPR011991">
    <property type="entry name" value="ArsR-like_HTH"/>
</dbReference>
<organism evidence="2 3">
    <name type="scientific">Rhodococcus opacus</name>
    <name type="common">Nocardia opaca</name>
    <dbReference type="NCBI Taxonomy" id="37919"/>
    <lineage>
        <taxon>Bacteria</taxon>
        <taxon>Bacillati</taxon>
        <taxon>Actinomycetota</taxon>
        <taxon>Actinomycetes</taxon>
        <taxon>Mycobacteriales</taxon>
        <taxon>Nocardiaceae</taxon>
        <taxon>Rhodococcus</taxon>
    </lineage>
</organism>
<sequence length="114" mass="12625">MTMVYRAGMATRDTTDTTTPAQSPASRGWTFLTNHAHVLLCLSRNGDLTMRELAQAIGITERAVQATIADLVADGYLTSVKQGRRNTYTIHGEGRLRHPLESHHTIDELITVLH</sequence>
<gene>
    <name evidence="2" type="ORF">R1CP_37170</name>
</gene>
<protein>
    <recommendedName>
        <fullName evidence="1">HTH marR-type domain-containing protein</fullName>
    </recommendedName>
</protein>
<dbReference type="Gene3D" id="1.10.10.10">
    <property type="entry name" value="Winged helix-like DNA-binding domain superfamily/Winged helix DNA-binding domain"/>
    <property type="match status" value="1"/>
</dbReference>
<dbReference type="PATRIC" id="fig|37919.13.peg.7832"/>